<evidence type="ECO:0000256" key="4">
    <source>
        <dbReference type="ARBA" id="ARBA00022771"/>
    </source>
</evidence>
<feature type="domain" description="C2H2-type" evidence="10">
    <location>
        <begin position="349"/>
        <end position="376"/>
    </location>
</feature>
<feature type="domain" description="C2H2-type" evidence="10">
    <location>
        <begin position="377"/>
        <end position="404"/>
    </location>
</feature>
<dbReference type="InterPro" id="IPR013087">
    <property type="entry name" value="Znf_C2H2_type"/>
</dbReference>
<dbReference type="PANTHER" id="PTHR24409">
    <property type="entry name" value="ZINC FINGER PROTEIN 142"/>
    <property type="match status" value="1"/>
</dbReference>
<dbReference type="PANTHER" id="PTHR24409:SF295">
    <property type="entry name" value="AZ2-RELATED"/>
    <property type="match status" value="1"/>
</dbReference>
<dbReference type="GO" id="GO:0005634">
    <property type="term" value="C:nucleus"/>
    <property type="evidence" value="ECO:0007669"/>
    <property type="project" value="UniProtKB-SubCell"/>
</dbReference>
<dbReference type="PROSITE" id="PS50157">
    <property type="entry name" value="ZINC_FINGER_C2H2_2"/>
    <property type="match status" value="7"/>
</dbReference>
<evidence type="ECO:0000256" key="9">
    <source>
        <dbReference type="PROSITE-ProRule" id="PRU00042"/>
    </source>
</evidence>
<evidence type="ECO:0000259" key="10">
    <source>
        <dbReference type="PROSITE" id="PS50157"/>
    </source>
</evidence>
<evidence type="ECO:0000256" key="1">
    <source>
        <dbReference type="ARBA" id="ARBA00004123"/>
    </source>
</evidence>
<dbReference type="eggNOG" id="KOG1721">
    <property type="taxonomic scope" value="Eukaryota"/>
</dbReference>
<dbReference type="AlphaFoldDB" id="Q7PWW4"/>
<reference evidence="11" key="4">
    <citation type="journal article" date="2007" name="Genome Biol.">
        <title>Update of the Anopheles gambiae PEST genome assembly.</title>
        <authorList>
            <person name="Sharakhova M.V."/>
            <person name="Hammond M.P."/>
            <person name="Lobo N.F."/>
            <person name="Krzywinski J."/>
            <person name="Unger M.F."/>
            <person name="Hillenmeyer M.E."/>
            <person name="Bruggner R.V."/>
            <person name="Birney E."/>
            <person name="Collins F.H."/>
        </authorList>
    </citation>
    <scope>NUCLEOTIDE SEQUENCE</scope>
    <source>
        <strain evidence="11">PEST</strain>
    </source>
</reference>
<keyword evidence="5" id="KW-0862">Zinc</keyword>
<dbReference type="InParanoid" id="Q7PWW4"/>
<reference evidence="11" key="2">
    <citation type="submission" date="2002-03" db="EMBL/GenBank/DDBJ databases">
        <authorList>
            <consortium name="The Anopheles Genome Sequencing Consortium"/>
        </authorList>
    </citation>
    <scope>NUCLEOTIDE SEQUENCE</scope>
    <source>
        <strain evidence="11">PEST</strain>
    </source>
</reference>
<keyword evidence="8" id="KW-0539">Nucleus</keyword>
<dbReference type="GO" id="GO:0030674">
    <property type="term" value="F:protein-macromolecule adaptor activity"/>
    <property type="evidence" value="ECO:0007669"/>
    <property type="project" value="UniProtKB-ARBA"/>
</dbReference>
<dbReference type="FunFam" id="3.30.160.60:FF:001666">
    <property type="entry name" value="MDS1 and EVI1 complex locus"/>
    <property type="match status" value="1"/>
</dbReference>
<evidence type="ECO:0000256" key="3">
    <source>
        <dbReference type="ARBA" id="ARBA00022737"/>
    </source>
</evidence>
<dbReference type="GO" id="GO:0006355">
    <property type="term" value="P:regulation of DNA-templated transcription"/>
    <property type="evidence" value="ECO:0007669"/>
    <property type="project" value="UniProtKB-ARBA"/>
</dbReference>
<dbReference type="EMBL" id="AAAB01008984">
    <property type="protein sequence ID" value="EAA14852.5"/>
    <property type="molecule type" value="Genomic_DNA"/>
</dbReference>
<name>Q7PWW4_ANOGA</name>
<evidence type="ECO:0000256" key="7">
    <source>
        <dbReference type="ARBA" id="ARBA00023163"/>
    </source>
</evidence>
<proteinExistence type="predicted"/>
<feature type="domain" description="C2H2-type" evidence="10">
    <location>
        <begin position="405"/>
        <end position="432"/>
    </location>
</feature>
<dbReference type="FunFam" id="3.30.160.60:FF:000688">
    <property type="entry name" value="zinc finger protein 197 isoform X1"/>
    <property type="match status" value="1"/>
</dbReference>
<dbReference type="SUPFAM" id="SSF57667">
    <property type="entry name" value="beta-beta-alpha zinc fingers"/>
    <property type="match status" value="4"/>
</dbReference>
<dbReference type="InterPro" id="IPR036236">
    <property type="entry name" value="Znf_C2H2_sf"/>
</dbReference>
<sequence>QAMFTANNIQTATGTPIGIQYQTATATDINKGTKLEGQKTNQQAPEFSTFYANALSTVNLAQLSDDSKTVQYLQPFGYANCALVNQMPIPNGVTGITVDGRQLVVNKPITNTISNISFKCDVCGLMFNHLTLLNHHKRTHNQDGETTSDAITVVTQAQNLVQAQNLISETGQNLGGQIAEVHLVQRAHPQQPEAKGPEADPVRNLHQQRWRPALLQRGQAGFGSKNQLIPIFLLPTATQIFVAPDGDIKFEIGEIPNASNSNSSMDSLMPGQMHPIKAEHALVPQQNAHPVKKRNLATVTKCNKCNGSGVIIVGGQKKLIQSSMHQQWVFLFCLRSVHVTLPREPEKPFTCNTCGGRFSRYSSLWSHKKLHTGEKNYKCNVCGIAFAKAVYLKNHMRIHTGEKPYKCGTCGMQFSQSPHLKNHERTHSGEKPYVCEVCDKGFARHATLWNHRRIHTGEKPYKCNRCQSAFSQAAHLKNHEKVHSGLKPFKCDICSAAFADRFALKRHRGIHEKYGTPRLASIEC</sequence>
<evidence type="ECO:0000313" key="11">
    <source>
        <dbReference type="EMBL" id="EAA14852.5"/>
    </source>
</evidence>
<dbReference type="FunFam" id="3.30.160.60:FF:000512">
    <property type="entry name" value="zinc finger protein 197 isoform X1"/>
    <property type="match status" value="1"/>
</dbReference>
<feature type="domain" description="C2H2-type" evidence="10">
    <location>
        <begin position="118"/>
        <end position="145"/>
    </location>
</feature>
<keyword evidence="6" id="KW-0805">Transcription regulation</keyword>
<evidence type="ECO:0000256" key="2">
    <source>
        <dbReference type="ARBA" id="ARBA00022723"/>
    </source>
</evidence>
<feature type="domain" description="C2H2-type" evidence="10">
    <location>
        <begin position="433"/>
        <end position="460"/>
    </location>
</feature>
<dbReference type="PhylomeDB" id="Q7PWW4"/>
<dbReference type="STRING" id="7165.Q7PWW4"/>
<comment type="subcellular location">
    <subcellularLocation>
        <location evidence="1">Nucleus</location>
    </subcellularLocation>
</comment>
<gene>
    <name evidence="11" type="ORF">AgaP_AGAP008827</name>
</gene>
<keyword evidence="2" id="KW-0479">Metal-binding</keyword>
<comment type="caution">
    <text evidence="11">The sequence shown here is derived from an EMBL/GenBank/DDBJ whole genome shotgun (WGS) entry which is preliminary data.</text>
</comment>
<feature type="domain" description="C2H2-type" evidence="10">
    <location>
        <begin position="461"/>
        <end position="488"/>
    </location>
</feature>
<dbReference type="GO" id="GO:0008270">
    <property type="term" value="F:zinc ion binding"/>
    <property type="evidence" value="ECO:0007669"/>
    <property type="project" value="UniProtKB-KW"/>
</dbReference>
<feature type="non-terminal residue" evidence="11">
    <location>
        <position position="1"/>
    </location>
</feature>
<keyword evidence="4 9" id="KW-0863">Zinc-finger</keyword>
<keyword evidence="3" id="KW-0677">Repeat</keyword>
<dbReference type="FunFam" id="3.30.160.60:FF:002343">
    <property type="entry name" value="Zinc finger protein 33A"/>
    <property type="match status" value="1"/>
</dbReference>
<accession>Q7PWW4</accession>
<dbReference type="PROSITE" id="PS00028">
    <property type="entry name" value="ZINC_FINGER_C2H2_1"/>
    <property type="match status" value="7"/>
</dbReference>
<reference evidence="11" key="5">
    <citation type="submission" date="2011-05" db="EMBL/GenBank/DDBJ databases">
        <authorList>
            <consortium name="VectorBase"/>
        </authorList>
    </citation>
    <scope>NUCLEOTIDE SEQUENCE</scope>
    <source>
        <strain evidence="11">PEST</strain>
    </source>
</reference>
<feature type="domain" description="C2H2-type" evidence="10">
    <location>
        <begin position="489"/>
        <end position="511"/>
    </location>
</feature>
<evidence type="ECO:0000256" key="6">
    <source>
        <dbReference type="ARBA" id="ARBA00023015"/>
    </source>
</evidence>
<protein>
    <submittedName>
        <fullName evidence="11">AGAP008827-PA</fullName>
    </submittedName>
</protein>
<reference evidence="11" key="1">
    <citation type="journal article" date="2002" name="Science">
        <title>The genome sequence of the malaria mosquito Anopheles gambiae.</title>
        <authorList>
            <person name="Holt R.A."/>
            <person name="Subramanian G.M."/>
            <person name="Halpern A."/>
            <person name="Sutton G.G."/>
            <person name="Charlab R."/>
            <person name="Nusskern D.R."/>
            <person name="Wincker P."/>
            <person name="Clark A.G."/>
            <person name="Ribeiro J.M."/>
            <person name="Wides R."/>
            <person name="Salzberg S.L."/>
            <person name="Loftus B."/>
            <person name="Yandell M."/>
            <person name="Majoros W.H."/>
            <person name="Rusch D.B."/>
            <person name="Lai Z."/>
            <person name="Kraft C.L."/>
            <person name="Abril J.F."/>
            <person name="Anthouard V."/>
            <person name="Arensburger P."/>
            <person name="Atkinson P.W."/>
            <person name="Baden H."/>
            <person name="de Berardinis V."/>
            <person name="Baldwin D."/>
            <person name="Benes V."/>
            <person name="Biedler J."/>
            <person name="Blass C."/>
            <person name="Bolanos R."/>
            <person name="Boscus D."/>
            <person name="Barnstead M."/>
            <person name="Cai S."/>
            <person name="Center A."/>
            <person name="Chaturverdi K."/>
            <person name="Christophides G.K."/>
            <person name="Chrystal M.A."/>
            <person name="Clamp M."/>
            <person name="Cravchik A."/>
            <person name="Curwen V."/>
            <person name="Dana A."/>
            <person name="Delcher A."/>
            <person name="Dew I."/>
            <person name="Evans C.A."/>
            <person name="Flanigan M."/>
            <person name="Grundschober-Freimoser A."/>
            <person name="Friedli L."/>
            <person name="Gu Z."/>
            <person name="Guan P."/>
            <person name="Guigo R."/>
            <person name="Hillenmeyer M.E."/>
            <person name="Hladun S.L."/>
            <person name="Hogan J.R."/>
            <person name="Hong Y.S."/>
            <person name="Hoover J."/>
            <person name="Jaillon O."/>
            <person name="Ke Z."/>
            <person name="Kodira C."/>
            <person name="Kokoza E."/>
            <person name="Koutsos A."/>
            <person name="Letunic I."/>
            <person name="Levitsky A."/>
            <person name="Liang Y."/>
            <person name="Lin J.J."/>
            <person name="Lobo N.F."/>
            <person name="Lopez J.R."/>
            <person name="Malek J.A."/>
            <person name="McIntosh T.C."/>
            <person name="Meister S."/>
            <person name="Miller J."/>
            <person name="Mobarry C."/>
            <person name="Mongin E."/>
            <person name="Murphy S.D."/>
            <person name="O'Brochta D.A."/>
            <person name="Pfannkoch C."/>
            <person name="Qi R."/>
            <person name="Regier M.A."/>
            <person name="Remington K."/>
            <person name="Shao H."/>
            <person name="Sharakhova M.V."/>
            <person name="Sitter C.D."/>
            <person name="Shetty J."/>
            <person name="Smith T.J."/>
            <person name="Strong R."/>
            <person name="Sun J."/>
            <person name="Thomasova D."/>
            <person name="Ton L.Q."/>
            <person name="Topalis P."/>
            <person name="Tu Z."/>
            <person name="Unger M.F."/>
            <person name="Walenz B."/>
            <person name="Wang A."/>
            <person name="Wang J."/>
            <person name="Wang M."/>
            <person name="Wang X."/>
            <person name="Woodford K.J."/>
            <person name="Wortman J.R."/>
            <person name="Wu M."/>
            <person name="Yao A."/>
            <person name="Zdobnov E.M."/>
            <person name="Zhang H."/>
            <person name="Zhao Q."/>
            <person name="Zhao S."/>
            <person name="Zhu S.C."/>
            <person name="Zhimulev I."/>
            <person name="Coluzzi M."/>
            <person name="della Torre A."/>
            <person name="Roth C.W."/>
            <person name="Louis C."/>
            <person name="Kalush F."/>
            <person name="Mural R.J."/>
            <person name="Myers E.W."/>
            <person name="Adams M.D."/>
            <person name="Smith H.O."/>
            <person name="Broder S."/>
            <person name="Gardner M.J."/>
            <person name="Fraser C.M."/>
            <person name="Birney E."/>
            <person name="Bork P."/>
            <person name="Brey P.T."/>
            <person name="Venter J.C."/>
            <person name="Weissenbach J."/>
            <person name="Kafatos F.C."/>
            <person name="Collins F.H."/>
            <person name="Hoffman S.L."/>
        </authorList>
    </citation>
    <scope>NUCLEOTIDE SEQUENCE [LARGE SCALE GENOMIC DNA]</scope>
    <source>
        <strain evidence="11">PEST</strain>
    </source>
</reference>
<organism evidence="11">
    <name type="scientific">Anopheles gambiae</name>
    <name type="common">African malaria mosquito</name>
    <dbReference type="NCBI Taxonomy" id="7165"/>
    <lineage>
        <taxon>Eukaryota</taxon>
        <taxon>Metazoa</taxon>
        <taxon>Ecdysozoa</taxon>
        <taxon>Arthropoda</taxon>
        <taxon>Hexapoda</taxon>
        <taxon>Insecta</taxon>
        <taxon>Pterygota</taxon>
        <taxon>Neoptera</taxon>
        <taxon>Endopterygota</taxon>
        <taxon>Diptera</taxon>
        <taxon>Nematocera</taxon>
        <taxon>Culicoidea</taxon>
        <taxon>Culicidae</taxon>
        <taxon>Anophelinae</taxon>
        <taxon>Anopheles</taxon>
    </lineage>
</organism>
<dbReference type="Pfam" id="PF00096">
    <property type="entry name" value="zf-C2H2"/>
    <property type="match status" value="7"/>
</dbReference>
<dbReference type="FunFam" id="3.30.160.60:FF:000557">
    <property type="entry name" value="zinc finger and SCAN domain-containing protein 29"/>
    <property type="match status" value="1"/>
</dbReference>
<dbReference type="VEuPathDB" id="VectorBase:AGAMI1_013779"/>
<dbReference type="SMART" id="SM00355">
    <property type="entry name" value="ZnF_C2H2"/>
    <property type="match status" value="7"/>
</dbReference>
<evidence type="ECO:0000256" key="5">
    <source>
        <dbReference type="ARBA" id="ARBA00022833"/>
    </source>
</evidence>
<evidence type="ECO:0000256" key="8">
    <source>
        <dbReference type="ARBA" id="ARBA00023242"/>
    </source>
</evidence>
<dbReference type="Gene3D" id="3.30.160.60">
    <property type="entry name" value="Classic Zinc Finger"/>
    <property type="match status" value="6"/>
</dbReference>
<keyword evidence="7" id="KW-0804">Transcription</keyword>
<dbReference type="FunCoup" id="Q7PWW4">
    <property type="interactions" value="361"/>
</dbReference>
<reference evidence="11" key="3">
    <citation type="journal article" date="2004" name="Trends Parasitol.">
        <title>The Anopheles gambiae genome: an update.</title>
        <authorList>
            <person name="Mongin E."/>
            <person name="Louis C."/>
            <person name="Holt R.A."/>
            <person name="Birney E."/>
            <person name="Collins F.H."/>
        </authorList>
    </citation>
    <scope>NUCLEOTIDE SEQUENCE</scope>
    <source>
        <strain evidence="11">PEST</strain>
    </source>
</reference>
<dbReference type="VEuPathDB" id="VectorBase:AGAP008827"/>